<name>A0ABP8Q2A0_9GAMM</name>
<dbReference type="Proteomes" id="UP001501321">
    <property type="component" value="Unassembled WGS sequence"/>
</dbReference>
<gene>
    <name evidence="1" type="ORF">GCM10023095_08000</name>
</gene>
<comment type="caution">
    <text evidence="1">The sequence shown here is derived from an EMBL/GenBank/DDBJ whole genome shotgun (WGS) entry which is preliminary data.</text>
</comment>
<evidence type="ECO:0000313" key="2">
    <source>
        <dbReference type="Proteomes" id="UP001501321"/>
    </source>
</evidence>
<organism evidence="1 2">
    <name type="scientific">Pseudaeromonas paramecii</name>
    <dbReference type="NCBI Taxonomy" id="2138166"/>
    <lineage>
        <taxon>Bacteria</taxon>
        <taxon>Pseudomonadati</taxon>
        <taxon>Pseudomonadota</taxon>
        <taxon>Gammaproteobacteria</taxon>
        <taxon>Aeromonadales</taxon>
        <taxon>Aeromonadaceae</taxon>
        <taxon>Pseudaeromonas</taxon>
    </lineage>
</organism>
<keyword evidence="2" id="KW-1185">Reference proteome</keyword>
<proteinExistence type="predicted"/>
<evidence type="ECO:0008006" key="3">
    <source>
        <dbReference type="Google" id="ProtNLM"/>
    </source>
</evidence>
<reference evidence="2" key="1">
    <citation type="journal article" date="2019" name="Int. J. Syst. Evol. Microbiol.">
        <title>The Global Catalogue of Microorganisms (GCM) 10K type strain sequencing project: providing services to taxonomists for standard genome sequencing and annotation.</title>
        <authorList>
            <consortium name="The Broad Institute Genomics Platform"/>
            <consortium name="The Broad Institute Genome Sequencing Center for Infectious Disease"/>
            <person name="Wu L."/>
            <person name="Ma J."/>
        </authorList>
    </citation>
    <scope>NUCLEOTIDE SEQUENCE [LARGE SCALE GENOMIC DNA]</scope>
    <source>
        <strain evidence="2">JCM 32226</strain>
    </source>
</reference>
<dbReference type="EMBL" id="BAABFC010000004">
    <property type="protein sequence ID" value="GAA4495160.1"/>
    <property type="molecule type" value="Genomic_DNA"/>
</dbReference>
<protein>
    <recommendedName>
        <fullName evidence="3">AsmA family protein</fullName>
    </recommendedName>
</protein>
<sequence>MNSLLKRYGRLLAGLLAACLLFLLATLYTGQQLASARAQWLSQLNAPARSGATWLTLDSGLFHQRGELHLSLLDGGALPTLLGLPPQPDLNAQLAQLGPLELYVTIDSRVLPGRVRHQARVQVTRGTLGQLRDQGLLQIQEPQLSWGDGWGQDGRLALSWPGGRLQLDDGALTLDSLALDWQPDGQDGRQLAWQLAELTLDQGDDRLLLSQWQGELALMHQAGEWRLTRCASQLAQLLRLRADERLELAGADFTFGLSANKHGLQSVVDLNGQGRLAAGVLQQGSRRYTLEQLDLGLALGGIDVQGYQALLQSALTRFDQRPVWLAALNRVTRSGFQLHLEPFHLQLDNGRLKASGEVTSRPFDMASLTDIASFRSLLQGVLELEADASLAPMVTDSGTLLAMQDAGYVTDQAGVLNSRLRVVNGKLSANGNAIQW</sequence>
<evidence type="ECO:0000313" key="1">
    <source>
        <dbReference type="EMBL" id="GAA4495160.1"/>
    </source>
</evidence>
<accession>A0ABP8Q2A0</accession>